<proteinExistence type="predicted"/>
<dbReference type="RefSeq" id="XP_014179193.1">
    <property type="nucleotide sequence ID" value="XM_014323718.1"/>
</dbReference>
<dbReference type="EMBL" id="ALBS01000202">
    <property type="protein sequence ID" value="EJT48548.1"/>
    <property type="molecule type" value="Genomic_DNA"/>
</dbReference>
<reference evidence="1 2" key="1">
    <citation type="journal article" date="2012" name="Eukaryot. Cell">
        <title>Draft genome sequence of CBS 2479, the standard type strain of Trichosporon asahii.</title>
        <authorList>
            <person name="Yang R.Y."/>
            <person name="Li H.T."/>
            <person name="Zhu H."/>
            <person name="Zhou G.P."/>
            <person name="Wang M."/>
            <person name="Wang L."/>
        </authorList>
    </citation>
    <scope>NUCLEOTIDE SEQUENCE [LARGE SCALE GENOMIC DNA]</scope>
    <source>
        <strain evidence="2">ATCC 90039 / CBS 2479 / JCM 2466 / KCTC 7840 / NCYC 2677 / UAMH 7654</strain>
    </source>
</reference>
<dbReference type="Proteomes" id="UP000002748">
    <property type="component" value="Unassembled WGS sequence"/>
</dbReference>
<name>J5QQF3_TRIAS</name>
<dbReference type="HOGENOM" id="CLU_1644917_0_0_1"/>
<dbReference type="GeneID" id="25985970"/>
<protein>
    <submittedName>
        <fullName evidence="1">Uncharacterized protein</fullName>
    </submittedName>
</protein>
<dbReference type="KEGG" id="tasa:A1Q1_02456"/>
<organism evidence="1 2">
    <name type="scientific">Trichosporon asahii var. asahii (strain ATCC 90039 / CBS 2479 / JCM 2466 / KCTC 7840 / NBRC 103889/ NCYC 2677 / UAMH 7654)</name>
    <name type="common">Yeast</name>
    <dbReference type="NCBI Taxonomy" id="1186058"/>
    <lineage>
        <taxon>Eukaryota</taxon>
        <taxon>Fungi</taxon>
        <taxon>Dikarya</taxon>
        <taxon>Basidiomycota</taxon>
        <taxon>Agaricomycotina</taxon>
        <taxon>Tremellomycetes</taxon>
        <taxon>Trichosporonales</taxon>
        <taxon>Trichosporonaceae</taxon>
        <taxon>Trichosporon</taxon>
    </lineage>
</organism>
<comment type="caution">
    <text evidence="1">The sequence shown here is derived from an EMBL/GenBank/DDBJ whole genome shotgun (WGS) entry which is preliminary data.</text>
</comment>
<evidence type="ECO:0000313" key="1">
    <source>
        <dbReference type="EMBL" id="EJT48548.1"/>
    </source>
</evidence>
<gene>
    <name evidence="1" type="ORF">A1Q1_02456</name>
</gene>
<dbReference type="AlphaFoldDB" id="J5QQF3"/>
<sequence length="161" mass="18011">MTTAESVASVSTARTEFSSLVTVELNGDEDTQLTLKLMDRLAGACGPIPGSDTVSQLLFVPSDTADVVLKVQRKSSDSNVPKDLARIAILDEDNKRTLLRALPKAEIVDVRTFWGERRGRNPKRWNILYDERIVPDNFQVGQILPPGKHEVVLLMQRKKRK</sequence>
<accession>J5QQF3</accession>
<dbReference type="VEuPathDB" id="FungiDB:A1Q1_02456"/>
<evidence type="ECO:0000313" key="2">
    <source>
        <dbReference type="Proteomes" id="UP000002748"/>
    </source>
</evidence>